<reference evidence="1" key="2">
    <citation type="journal article" date="2015" name="Fish Shellfish Immunol.">
        <title>Early steps in the European eel (Anguilla anguilla)-Vibrio vulnificus interaction in the gills: Role of the RtxA13 toxin.</title>
        <authorList>
            <person name="Callol A."/>
            <person name="Pajuelo D."/>
            <person name="Ebbesson L."/>
            <person name="Teles M."/>
            <person name="MacKenzie S."/>
            <person name="Amaro C."/>
        </authorList>
    </citation>
    <scope>NUCLEOTIDE SEQUENCE</scope>
</reference>
<sequence>MFSQCKSELFFNHVMKEEYCSCMLVRTDVSFKMIHRSMNCTAVFYINEQFGPGLTHTHPQTHRHRHTDTTCTHTHTHCGKLVPFVQIAQAHFA</sequence>
<dbReference type="AlphaFoldDB" id="A0A0E9WTK9"/>
<organism evidence="1">
    <name type="scientific">Anguilla anguilla</name>
    <name type="common">European freshwater eel</name>
    <name type="synonym">Muraena anguilla</name>
    <dbReference type="NCBI Taxonomy" id="7936"/>
    <lineage>
        <taxon>Eukaryota</taxon>
        <taxon>Metazoa</taxon>
        <taxon>Chordata</taxon>
        <taxon>Craniata</taxon>
        <taxon>Vertebrata</taxon>
        <taxon>Euteleostomi</taxon>
        <taxon>Actinopterygii</taxon>
        <taxon>Neopterygii</taxon>
        <taxon>Teleostei</taxon>
        <taxon>Anguilliformes</taxon>
        <taxon>Anguillidae</taxon>
        <taxon>Anguilla</taxon>
    </lineage>
</organism>
<proteinExistence type="predicted"/>
<reference evidence="1" key="1">
    <citation type="submission" date="2014-11" db="EMBL/GenBank/DDBJ databases">
        <authorList>
            <person name="Amaro Gonzalez C."/>
        </authorList>
    </citation>
    <scope>NUCLEOTIDE SEQUENCE</scope>
</reference>
<protein>
    <submittedName>
        <fullName evidence="1">Uncharacterized protein</fullName>
    </submittedName>
</protein>
<name>A0A0E9WTK9_ANGAN</name>
<evidence type="ECO:0000313" key="1">
    <source>
        <dbReference type="EMBL" id="JAH93626.1"/>
    </source>
</evidence>
<dbReference type="EMBL" id="GBXM01014951">
    <property type="protein sequence ID" value="JAH93626.1"/>
    <property type="molecule type" value="Transcribed_RNA"/>
</dbReference>
<accession>A0A0E9WTK9</accession>